<feature type="transmembrane region" description="Helical" evidence="1">
    <location>
        <begin position="91"/>
        <end position="113"/>
    </location>
</feature>
<evidence type="ECO:0000313" key="3">
    <source>
        <dbReference type="Proteomes" id="UP000014568"/>
    </source>
</evidence>
<dbReference type="eggNOG" id="ENOG5030MBF">
    <property type="taxonomic scope" value="Bacteria"/>
</dbReference>
<evidence type="ECO:0000313" key="2">
    <source>
        <dbReference type="EMBL" id="EPF71489.1"/>
    </source>
</evidence>
<dbReference type="Proteomes" id="UP000014568">
    <property type="component" value="Unassembled WGS sequence"/>
</dbReference>
<keyword evidence="1" id="KW-0812">Transmembrane</keyword>
<feature type="transmembrane region" description="Helical" evidence="1">
    <location>
        <begin position="133"/>
        <end position="152"/>
    </location>
</feature>
<keyword evidence="1" id="KW-1133">Transmembrane helix</keyword>
<keyword evidence="3" id="KW-1185">Reference proteome</keyword>
<protein>
    <submittedName>
        <fullName evidence="2">Uncharacterized protein</fullName>
    </submittedName>
</protein>
<dbReference type="OrthoDB" id="6708686at2"/>
<dbReference type="PATRIC" id="fig|421052.3.peg.2462"/>
<dbReference type="STRING" id="632955.GCA_000829675_01733"/>
<gene>
    <name evidence="2" type="ORF">F945_02518</name>
</gene>
<organism evidence="2 3">
    <name type="scientific">Acinetobacter rudis CIP 110305</name>
    <dbReference type="NCBI Taxonomy" id="421052"/>
    <lineage>
        <taxon>Bacteria</taxon>
        <taxon>Pseudomonadati</taxon>
        <taxon>Pseudomonadota</taxon>
        <taxon>Gammaproteobacteria</taxon>
        <taxon>Moraxellales</taxon>
        <taxon>Moraxellaceae</taxon>
        <taxon>Acinetobacter</taxon>
    </lineage>
</organism>
<comment type="caution">
    <text evidence="2">The sequence shown here is derived from an EMBL/GenBank/DDBJ whole genome shotgun (WGS) entry which is preliminary data.</text>
</comment>
<reference evidence="2 3" key="1">
    <citation type="submission" date="2013-06" db="EMBL/GenBank/DDBJ databases">
        <title>The Genome Sequence of Acinetobacter rudis CIP 110305.</title>
        <authorList>
            <consortium name="The Broad Institute Genome Sequencing Platform"/>
            <consortium name="The Broad Institute Genome Sequencing Center for Infectious Disease"/>
            <person name="Cerqueira G."/>
            <person name="Feldgarden M."/>
            <person name="Courvalin P."/>
            <person name="Perichon B."/>
            <person name="Grillot-Courvalin C."/>
            <person name="Clermont D."/>
            <person name="Rocha E."/>
            <person name="Yoon E.-J."/>
            <person name="Nemec A."/>
            <person name="Young S.K."/>
            <person name="Zeng Q."/>
            <person name="Gargeya S."/>
            <person name="Fitzgerald M."/>
            <person name="Abouelleil A."/>
            <person name="Alvarado L."/>
            <person name="Berlin A.M."/>
            <person name="Chapman S.B."/>
            <person name="Dewar J."/>
            <person name="Goldberg J."/>
            <person name="Griggs A."/>
            <person name="Gujja S."/>
            <person name="Hansen M."/>
            <person name="Howarth C."/>
            <person name="Imamovic A."/>
            <person name="Larimer J."/>
            <person name="McCowan C."/>
            <person name="Murphy C."/>
            <person name="Pearson M."/>
            <person name="Priest M."/>
            <person name="Roberts A."/>
            <person name="Saif S."/>
            <person name="Shea T."/>
            <person name="Sykes S."/>
            <person name="Wortman J."/>
            <person name="Nusbaum C."/>
            <person name="Birren B."/>
        </authorList>
    </citation>
    <scope>NUCLEOTIDE SEQUENCE [LARGE SCALE GENOMIC DNA]</scope>
    <source>
        <strain evidence="2 3">CIP 110305</strain>
    </source>
</reference>
<dbReference type="AlphaFoldDB" id="S3NAU1"/>
<name>S3NAU1_9GAMM</name>
<accession>S3NAU1</accession>
<dbReference type="HOGENOM" id="CLU_910985_0_0_6"/>
<dbReference type="EMBL" id="ATGI01000032">
    <property type="protein sequence ID" value="EPF71489.1"/>
    <property type="molecule type" value="Genomic_DNA"/>
</dbReference>
<sequence>MSGFDPIRAQTAVKDVNLSLTTLLRRQRRLYLLALVSLSLMVLALFLTVIQQQLVLSFWDLSRSVEQLHIPATVDLTSFQSRELPHYFERFLSWLGWLFVKVIAVLIGGFLLIRLLKHFGYFQRRFKSLVLKFVAWLICCILIWSSLSYIQYRLNATEQQSYYMLLSYDHNIQESVMAQQLAHGRELEAVKAYLLAQTALLHDPVDKAAAQTYMQQLLLSEQSQPYFASYGFKPEQLWAMQQQLYGKSISPTAQQLDIYALKAEKVSIVVKWLLYAFAVVALISAMLSYLFARNIQQRCLRIQQLRT</sequence>
<dbReference type="RefSeq" id="WP_016656918.1">
    <property type="nucleotide sequence ID" value="NZ_KE340353.1"/>
</dbReference>
<feature type="transmembrane region" description="Helical" evidence="1">
    <location>
        <begin position="30"/>
        <end position="50"/>
    </location>
</feature>
<evidence type="ECO:0000256" key="1">
    <source>
        <dbReference type="SAM" id="Phobius"/>
    </source>
</evidence>
<feature type="transmembrane region" description="Helical" evidence="1">
    <location>
        <begin position="272"/>
        <end position="292"/>
    </location>
</feature>
<keyword evidence="1" id="KW-0472">Membrane</keyword>
<proteinExistence type="predicted"/>